<accession>A0A3B0TFI4</accession>
<dbReference type="FunFam" id="1.10.10.10:FF:000001">
    <property type="entry name" value="LysR family transcriptional regulator"/>
    <property type="match status" value="1"/>
</dbReference>
<organism evidence="6">
    <name type="scientific">hydrothermal vent metagenome</name>
    <dbReference type="NCBI Taxonomy" id="652676"/>
    <lineage>
        <taxon>unclassified sequences</taxon>
        <taxon>metagenomes</taxon>
        <taxon>ecological metagenomes</taxon>
    </lineage>
</organism>
<dbReference type="PANTHER" id="PTHR30126">
    <property type="entry name" value="HTH-TYPE TRANSCRIPTIONAL REGULATOR"/>
    <property type="match status" value="1"/>
</dbReference>
<evidence type="ECO:0000256" key="2">
    <source>
        <dbReference type="ARBA" id="ARBA00023015"/>
    </source>
</evidence>
<dbReference type="InterPro" id="IPR000847">
    <property type="entry name" value="LysR_HTH_N"/>
</dbReference>
<feature type="domain" description="HTH lysR-type" evidence="5">
    <location>
        <begin position="1"/>
        <end position="58"/>
    </location>
</feature>
<dbReference type="InterPro" id="IPR005119">
    <property type="entry name" value="LysR_subst-bd"/>
</dbReference>
<keyword evidence="2" id="KW-0805">Transcription regulation</keyword>
<evidence type="ECO:0000259" key="5">
    <source>
        <dbReference type="PROSITE" id="PS50931"/>
    </source>
</evidence>
<evidence type="ECO:0000256" key="1">
    <source>
        <dbReference type="ARBA" id="ARBA00009437"/>
    </source>
</evidence>
<evidence type="ECO:0000256" key="4">
    <source>
        <dbReference type="ARBA" id="ARBA00023163"/>
    </source>
</evidence>
<evidence type="ECO:0000313" key="6">
    <source>
        <dbReference type="EMBL" id="VAW17345.1"/>
    </source>
</evidence>
<gene>
    <name evidence="6" type="ORF">MNBD_ALPHA09-1706</name>
</gene>
<keyword evidence="4" id="KW-0804">Transcription</keyword>
<comment type="similarity">
    <text evidence="1">Belongs to the LysR transcriptional regulatory family.</text>
</comment>
<keyword evidence="3" id="KW-0238">DNA-binding</keyword>
<dbReference type="SUPFAM" id="SSF46785">
    <property type="entry name" value="Winged helix' DNA-binding domain"/>
    <property type="match status" value="1"/>
</dbReference>
<dbReference type="CDD" id="cd05466">
    <property type="entry name" value="PBP2_LTTR_substrate"/>
    <property type="match status" value="1"/>
</dbReference>
<dbReference type="Pfam" id="PF00126">
    <property type="entry name" value="HTH_1"/>
    <property type="match status" value="1"/>
</dbReference>
<evidence type="ECO:0000256" key="3">
    <source>
        <dbReference type="ARBA" id="ARBA00023125"/>
    </source>
</evidence>
<protein>
    <submittedName>
        <fullName evidence="6">Transcriptional regulator, LysR family</fullName>
    </submittedName>
</protein>
<dbReference type="Gene3D" id="1.10.10.10">
    <property type="entry name" value="Winged helix-like DNA-binding domain superfamily/Winged helix DNA-binding domain"/>
    <property type="match status" value="1"/>
</dbReference>
<dbReference type="Pfam" id="PF03466">
    <property type="entry name" value="LysR_substrate"/>
    <property type="match status" value="1"/>
</dbReference>
<dbReference type="InterPro" id="IPR036388">
    <property type="entry name" value="WH-like_DNA-bd_sf"/>
</dbReference>
<dbReference type="PRINTS" id="PR00039">
    <property type="entry name" value="HTHLYSR"/>
</dbReference>
<dbReference type="SUPFAM" id="SSF53850">
    <property type="entry name" value="Periplasmic binding protein-like II"/>
    <property type="match status" value="1"/>
</dbReference>
<dbReference type="GO" id="GO:0003700">
    <property type="term" value="F:DNA-binding transcription factor activity"/>
    <property type="evidence" value="ECO:0007669"/>
    <property type="project" value="InterPro"/>
</dbReference>
<dbReference type="AlphaFoldDB" id="A0A3B0TFI4"/>
<dbReference type="Gene3D" id="3.40.190.290">
    <property type="match status" value="1"/>
</dbReference>
<dbReference type="PANTHER" id="PTHR30126:SF94">
    <property type="entry name" value="LYSR FAMILY TRANSCRIPTIONAL REGULATOR"/>
    <property type="match status" value="1"/>
</dbReference>
<dbReference type="InterPro" id="IPR036390">
    <property type="entry name" value="WH_DNA-bd_sf"/>
</dbReference>
<dbReference type="EMBL" id="UOEM01000104">
    <property type="protein sequence ID" value="VAW17345.1"/>
    <property type="molecule type" value="Genomic_DNA"/>
</dbReference>
<reference evidence="6" key="1">
    <citation type="submission" date="2018-06" db="EMBL/GenBank/DDBJ databases">
        <authorList>
            <person name="Zhirakovskaya E."/>
        </authorList>
    </citation>
    <scope>NUCLEOTIDE SEQUENCE</scope>
</reference>
<proteinExistence type="inferred from homology"/>
<dbReference type="PROSITE" id="PS50931">
    <property type="entry name" value="HTH_LYSR"/>
    <property type="match status" value="1"/>
</dbReference>
<sequence>MRYVQLRAFHHVAICGGFSRAAAALGLTQPAISDQVKKLEMEYDVHLLDRRKGKVTVTGSGRRLLEITRHLFEVESQAAEFLSRSRDLRSGALRIIADSAHHLLPILGRFRAAYPGIEITMASGNSEKVIAGLTAYQADIGVYGGAPDGDRFKVVKLSSTPLIAFASPGHEFGHRASITLAELLSQPLVLREAGSKTRQKLAEAAARRGLVPKAAIEAEGREAVQQIVSAGAGLGVVSAAEFGTPGNLAAIEISDCEILMDEALICLAERADGKLVRTFFELARQSLAMAD</sequence>
<dbReference type="GO" id="GO:0000976">
    <property type="term" value="F:transcription cis-regulatory region binding"/>
    <property type="evidence" value="ECO:0007669"/>
    <property type="project" value="TreeGrafter"/>
</dbReference>
<name>A0A3B0TFI4_9ZZZZ</name>